<accession>A0AAV4T706</accession>
<keyword evidence="2" id="KW-1185">Reference proteome</keyword>
<gene>
    <name evidence="1" type="ORF">CEXT_669671</name>
</gene>
<comment type="caution">
    <text evidence="1">The sequence shown here is derived from an EMBL/GenBank/DDBJ whole genome shotgun (WGS) entry which is preliminary data.</text>
</comment>
<dbReference type="AlphaFoldDB" id="A0AAV4T706"/>
<name>A0AAV4T706_CAEEX</name>
<dbReference type="EMBL" id="BPLR01010789">
    <property type="protein sequence ID" value="GIY41989.1"/>
    <property type="molecule type" value="Genomic_DNA"/>
</dbReference>
<organism evidence="1 2">
    <name type="scientific">Caerostris extrusa</name>
    <name type="common">Bark spider</name>
    <name type="synonym">Caerostris bankana</name>
    <dbReference type="NCBI Taxonomy" id="172846"/>
    <lineage>
        <taxon>Eukaryota</taxon>
        <taxon>Metazoa</taxon>
        <taxon>Ecdysozoa</taxon>
        <taxon>Arthropoda</taxon>
        <taxon>Chelicerata</taxon>
        <taxon>Arachnida</taxon>
        <taxon>Araneae</taxon>
        <taxon>Araneomorphae</taxon>
        <taxon>Entelegynae</taxon>
        <taxon>Araneoidea</taxon>
        <taxon>Araneidae</taxon>
        <taxon>Caerostris</taxon>
    </lineage>
</organism>
<proteinExistence type="predicted"/>
<evidence type="ECO:0000313" key="1">
    <source>
        <dbReference type="EMBL" id="GIY41989.1"/>
    </source>
</evidence>
<protein>
    <submittedName>
        <fullName evidence="1">Uncharacterized protein</fullName>
    </submittedName>
</protein>
<evidence type="ECO:0000313" key="2">
    <source>
        <dbReference type="Proteomes" id="UP001054945"/>
    </source>
</evidence>
<reference evidence="1 2" key="1">
    <citation type="submission" date="2021-06" db="EMBL/GenBank/DDBJ databases">
        <title>Caerostris extrusa draft genome.</title>
        <authorList>
            <person name="Kono N."/>
            <person name="Arakawa K."/>
        </authorList>
    </citation>
    <scope>NUCLEOTIDE SEQUENCE [LARGE SCALE GENOMIC DNA]</scope>
</reference>
<dbReference type="Proteomes" id="UP001054945">
    <property type="component" value="Unassembled WGS sequence"/>
</dbReference>
<sequence length="168" mass="19347">MVREWFYFYGIPPTFTLPKLVNTSTPTKIKNRPALLRRWGRGWPNKQASKPAAELASTHYSECNNQLAQEELIPEGSRWRDADFLPKDNLLDLNPPHLMTAGHRRINREQAVGTPYYRLIKRKPTPGGQFSLGRVPFICWKAWAKSKGCKTISCFLMVIQNQYRRGGS</sequence>